<feature type="region of interest" description="Disordered" evidence="1">
    <location>
        <begin position="455"/>
        <end position="477"/>
    </location>
</feature>
<feature type="compositionally biased region" description="Basic and acidic residues" evidence="1">
    <location>
        <begin position="457"/>
        <end position="477"/>
    </location>
</feature>
<sequence>MESLSLKDELRIMIVGDSMTHASEGDFTWRYRLWEWFKNAAPKTRVTFVGPYKGTVPAEEPHPPEPPKFPDDPDPPERDIFAGGYAKDISPDFPTWHFSQSGRQIAQAKDIISNAVREHQPDMLLVMLGFNDMAWCVSGPEDTFKSVVQFVTNVKTAKPNIHLCLGNVPQRSPMDFHKELVWWTSRYNSFLHHAIPEWSTKTMRIEPVEIERSYGYVPDQCKGTFDDVHPNELGEFQIARAFSQTLHQAFGIGNAPLAIPEHIPRRPLPVPQNVQAHGVPYGIQLSFDKVYGSRGYDIRQRNKGQEEWSEFPAATNQVDNMFTSAGQKWEYQVRCRAGDRPSEKGSWSKIVSGTAQRSTAPPPSNGKVYSTPDGFEVTWDPIDEAKWQVDRYAVLWLDKKGGFLCAQGARGTTARVHGCEAGHRYDTWLQTWTALGPSVMESTGIVVVGSGVFSKPASEKKEDGRETQVDIKEVNSP</sequence>
<protein>
    <submittedName>
        <fullName evidence="2">Ca2+-modulated nonselective cation channel</fullName>
    </submittedName>
</protein>
<dbReference type="AlphaFoldDB" id="A0AAI8YRJ5"/>
<dbReference type="InterPro" id="IPR036116">
    <property type="entry name" value="FN3_sf"/>
</dbReference>
<dbReference type="Gene3D" id="3.40.50.1110">
    <property type="entry name" value="SGNH hydrolase"/>
    <property type="match status" value="1"/>
</dbReference>
<dbReference type="InterPro" id="IPR036514">
    <property type="entry name" value="SGNH_hydro_sf"/>
</dbReference>
<gene>
    <name evidence="2" type="ORF">LECACI_7A000610</name>
</gene>
<keyword evidence="3" id="KW-1185">Reference proteome</keyword>
<name>A0AAI8YRJ5_9PEZI</name>
<feature type="region of interest" description="Disordered" evidence="1">
    <location>
        <begin position="340"/>
        <end position="369"/>
    </location>
</feature>
<dbReference type="SUPFAM" id="SSF52266">
    <property type="entry name" value="SGNH hydrolase"/>
    <property type="match status" value="1"/>
</dbReference>
<dbReference type="EMBL" id="CAVMBE010000002">
    <property type="protein sequence ID" value="CAK3784234.1"/>
    <property type="molecule type" value="Genomic_DNA"/>
</dbReference>
<evidence type="ECO:0000256" key="1">
    <source>
        <dbReference type="SAM" id="MobiDB-lite"/>
    </source>
</evidence>
<reference evidence="2" key="1">
    <citation type="submission" date="2023-11" db="EMBL/GenBank/DDBJ databases">
        <authorList>
            <person name="Alioto T."/>
            <person name="Alioto T."/>
            <person name="Gomez Garrido J."/>
        </authorList>
    </citation>
    <scope>NUCLEOTIDE SEQUENCE</scope>
</reference>
<organism evidence="2 3">
    <name type="scientific">Lecanosticta acicola</name>
    <dbReference type="NCBI Taxonomy" id="111012"/>
    <lineage>
        <taxon>Eukaryota</taxon>
        <taxon>Fungi</taxon>
        <taxon>Dikarya</taxon>
        <taxon>Ascomycota</taxon>
        <taxon>Pezizomycotina</taxon>
        <taxon>Dothideomycetes</taxon>
        <taxon>Dothideomycetidae</taxon>
        <taxon>Mycosphaerellales</taxon>
        <taxon>Mycosphaerellaceae</taxon>
        <taxon>Lecanosticta</taxon>
    </lineage>
</organism>
<dbReference type="SUPFAM" id="SSF49265">
    <property type="entry name" value="Fibronectin type III"/>
    <property type="match status" value="1"/>
</dbReference>
<feature type="compositionally biased region" description="Basic and acidic residues" evidence="1">
    <location>
        <begin position="59"/>
        <end position="76"/>
    </location>
</feature>
<dbReference type="PANTHER" id="PTHR30383:SF19">
    <property type="entry name" value="FIBRONECTIN TYPE-III DOMAIN-CONTAINING PROTEIN"/>
    <property type="match status" value="1"/>
</dbReference>
<evidence type="ECO:0000313" key="2">
    <source>
        <dbReference type="EMBL" id="CAK3784234.1"/>
    </source>
</evidence>
<dbReference type="Pfam" id="PF00657">
    <property type="entry name" value="Lipase_GDSL"/>
    <property type="match status" value="1"/>
</dbReference>
<dbReference type="InterPro" id="IPR001087">
    <property type="entry name" value="GDSL"/>
</dbReference>
<comment type="caution">
    <text evidence="2">The sequence shown here is derived from an EMBL/GenBank/DDBJ whole genome shotgun (WGS) entry which is preliminary data.</text>
</comment>
<dbReference type="GO" id="GO:0004622">
    <property type="term" value="F:phosphatidylcholine lysophospholipase activity"/>
    <property type="evidence" value="ECO:0007669"/>
    <property type="project" value="TreeGrafter"/>
</dbReference>
<dbReference type="PANTHER" id="PTHR30383">
    <property type="entry name" value="THIOESTERASE 1/PROTEASE 1/LYSOPHOSPHOLIPASE L1"/>
    <property type="match status" value="1"/>
</dbReference>
<accession>A0AAI8YRJ5</accession>
<feature type="region of interest" description="Disordered" evidence="1">
    <location>
        <begin position="54"/>
        <end position="76"/>
    </location>
</feature>
<feature type="compositionally biased region" description="Polar residues" evidence="1">
    <location>
        <begin position="349"/>
        <end position="359"/>
    </location>
</feature>
<proteinExistence type="predicted"/>
<dbReference type="InterPro" id="IPR051532">
    <property type="entry name" value="Ester_Hydrolysis_Enzymes"/>
</dbReference>
<evidence type="ECO:0000313" key="3">
    <source>
        <dbReference type="Proteomes" id="UP001296104"/>
    </source>
</evidence>
<dbReference type="Proteomes" id="UP001296104">
    <property type="component" value="Unassembled WGS sequence"/>
</dbReference>